<gene>
    <name evidence="1" type="ORF">SAMN05661096_02307</name>
</gene>
<dbReference type="RefSeq" id="WP_085517284.1">
    <property type="nucleotide sequence ID" value="NZ_FXAW01000004.1"/>
</dbReference>
<dbReference type="PROSITE" id="PS51257">
    <property type="entry name" value="PROKAR_LIPOPROTEIN"/>
    <property type="match status" value="1"/>
</dbReference>
<evidence type="ECO:0000313" key="2">
    <source>
        <dbReference type="Proteomes" id="UP000193804"/>
    </source>
</evidence>
<reference evidence="2" key="1">
    <citation type="submission" date="2017-04" db="EMBL/GenBank/DDBJ databases">
        <authorList>
            <person name="Varghese N."/>
            <person name="Submissions S."/>
        </authorList>
    </citation>
    <scope>NUCLEOTIDE SEQUENCE [LARGE SCALE GENOMIC DNA]</scope>
    <source>
        <strain evidence="2">DSM 4125</strain>
    </source>
</reference>
<dbReference type="AlphaFoldDB" id="A0A1X7K3I6"/>
<name>A0A1X7K3I6_9BACT</name>
<protein>
    <recommendedName>
        <fullName evidence="3">DUF4249 domain-containing protein</fullName>
    </recommendedName>
</protein>
<sequence>MRISRFSFLLTLVIMACDTNVDFDGVEYPIEPVVYAHLNADSTVEARISHSAPVRGEFSSDRTIDDARVVLIENGEDSTLLELTSEGQYKANYIPNMASQYSLWVETSYGNMLSTSVKIPSKPKVGSSYLEPYQKGYFNYTDLLRSAWKVEGALPQFLSLQVGYNEANRFQPIMITSVEEAVISACGGGSASNRANLYNVVDFKDECLESDSLKIAVAFNREVLPEANRRLIVKFAATSQEYHDFEANLIDYRALDLFFEEPLPPYSNFDFGYGYFAGFNELEVILNL</sequence>
<dbReference type="Proteomes" id="UP000193804">
    <property type="component" value="Unassembled WGS sequence"/>
</dbReference>
<organism evidence="1 2">
    <name type="scientific">Marivirga sericea</name>
    <dbReference type="NCBI Taxonomy" id="1028"/>
    <lineage>
        <taxon>Bacteria</taxon>
        <taxon>Pseudomonadati</taxon>
        <taxon>Bacteroidota</taxon>
        <taxon>Cytophagia</taxon>
        <taxon>Cytophagales</taxon>
        <taxon>Marivirgaceae</taxon>
        <taxon>Marivirga</taxon>
    </lineage>
</organism>
<dbReference type="EMBL" id="FXAW01000004">
    <property type="protein sequence ID" value="SMG35166.1"/>
    <property type="molecule type" value="Genomic_DNA"/>
</dbReference>
<dbReference type="STRING" id="1028.SAMN05661096_02307"/>
<dbReference type="Pfam" id="PF14054">
    <property type="entry name" value="DUF4249"/>
    <property type="match status" value="1"/>
</dbReference>
<dbReference type="OrthoDB" id="1115009at2"/>
<proteinExistence type="predicted"/>
<evidence type="ECO:0000313" key="1">
    <source>
        <dbReference type="EMBL" id="SMG35166.1"/>
    </source>
</evidence>
<dbReference type="InterPro" id="IPR025345">
    <property type="entry name" value="DUF4249"/>
</dbReference>
<evidence type="ECO:0008006" key="3">
    <source>
        <dbReference type="Google" id="ProtNLM"/>
    </source>
</evidence>
<keyword evidence="2" id="KW-1185">Reference proteome</keyword>
<accession>A0A1X7K3I6</accession>